<feature type="region of interest" description="Disordered" evidence="4">
    <location>
        <begin position="1"/>
        <end position="27"/>
    </location>
</feature>
<comment type="subcellular location">
    <subcellularLocation>
        <location evidence="1">Nucleus</location>
    </subcellularLocation>
</comment>
<evidence type="ECO:0000313" key="7">
    <source>
        <dbReference type="Proteomes" id="UP001590951"/>
    </source>
</evidence>
<comment type="caution">
    <text evidence="6">The sequence shown here is derived from an EMBL/GenBank/DDBJ whole genome shotgun (WGS) entry which is preliminary data.</text>
</comment>
<proteinExistence type="predicted"/>
<dbReference type="InterPro" id="IPR015943">
    <property type="entry name" value="WD40/YVTN_repeat-like_dom_sf"/>
</dbReference>
<evidence type="ECO:0000256" key="1">
    <source>
        <dbReference type="ARBA" id="ARBA00004123"/>
    </source>
</evidence>
<keyword evidence="3" id="KW-0539">Nucleus</keyword>
<feature type="region of interest" description="Disordered" evidence="4">
    <location>
        <begin position="588"/>
        <end position="617"/>
    </location>
</feature>
<feature type="domain" description="Nucleoporin Nup159/Nup146 N-terminal" evidence="5">
    <location>
        <begin position="61"/>
        <end position="439"/>
    </location>
</feature>
<dbReference type="PANTHER" id="PTHR23193:SF23">
    <property type="entry name" value="NUCLEAR PORE COMPLEX PROTEIN NUP153"/>
    <property type="match status" value="1"/>
</dbReference>
<evidence type="ECO:0000313" key="6">
    <source>
        <dbReference type="EMBL" id="KAL2058852.1"/>
    </source>
</evidence>
<keyword evidence="7" id="KW-1185">Reference proteome</keyword>
<dbReference type="Pfam" id="PF16755">
    <property type="entry name" value="Beta-prop_NUP159_NUP214"/>
    <property type="match status" value="1"/>
</dbReference>
<accession>A0ABR4BM23</accession>
<reference evidence="6 7" key="1">
    <citation type="submission" date="2024-09" db="EMBL/GenBank/DDBJ databases">
        <title>Rethinking Asexuality: The Enigmatic Case of Functional Sexual Genes in Lepraria (Stereocaulaceae).</title>
        <authorList>
            <person name="Doellman M."/>
            <person name="Sun Y."/>
            <person name="Barcenas-Pena A."/>
            <person name="Lumbsch H.T."/>
            <person name="Grewe F."/>
        </authorList>
    </citation>
    <scope>NUCLEOTIDE SEQUENCE [LARGE SCALE GENOMIC DNA]</scope>
    <source>
        <strain evidence="6 7">Grewe 0041</strain>
    </source>
</reference>
<dbReference type="InterPro" id="IPR026054">
    <property type="entry name" value="Nucleoporin"/>
</dbReference>
<dbReference type="InterPro" id="IPR039462">
    <property type="entry name" value="Nup159/Nup146_N"/>
</dbReference>
<evidence type="ECO:0000256" key="2">
    <source>
        <dbReference type="ARBA" id="ARBA00022448"/>
    </source>
</evidence>
<feature type="compositionally biased region" description="Polar residues" evidence="4">
    <location>
        <begin position="593"/>
        <end position="608"/>
    </location>
</feature>
<keyword evidence="2" id="KW-0813">Transport</keyword>
<feature type="compositionally biased region" description="Polar residues" evidence="4">
    <location>
        <begin position="17"/>
        <end position="26"/>
    </location>
</feature>
<dbReference type="EMBL" id="JBHFEH010000001">
    <property type="protein sequence ID" value="KAL2058852.1"/>
    <property type="molecule type" value="Genomic_DNA"/>
</dbReference>
<dbReference type="Proteomes" id="UP001590951">
    <property type="component" value="Unassembled WGS sequence"/>
</dbReference>
<name>A0ABR4BM23_9LECA</name>
<organism evidence="6 7">
    <name type="scientific">Lepraria finkii</name>
    <dbReference type="NCBI Taxonomy" id="1340010"/>
    <lineage>
        <taxon>Eukaryota</taxon>
        <taxon>Fungi</taxon>
        <taxon>Dikarya</taxon>
        <taxon>Ascomycota</taxon>
        <taxon>Pezizomycotina</taxon>
        <taxon>Lecanoromycetes</taxon>
        <taxon>OSLEUM clade</taxon>
        <taxon>Lecanoromycetidae</taxon>
        <taxon>Lecanorales</taxon>
        <taxon>Lecanorineae</taxon>
        <taxon>Stereocaulaceae</taxon>
        <taxon>Lepraria</taxon>
    </lineage>
</organism>
<evidence type="ECO:0000256" key="4">
    <source>
        <dbReference type="SAM" id="MobiDB-lite"/>
    </source>
</evidence>
<dbReference type="PANTHER" id="PTHR23193">
    <property type="entry name" value="NUCLEAR PORE COMPLEX PROTEIN NUP"/>
    <property type="match status" value="1"/>
</dbReference>
<protein>
    <recommendedName>
        <fullName evidence="5">Nucleoporin Nup159/Nup146 N-terminal domain-containing protein</fullName>
    </recommendedName>
</protein>
<sequence length="683" mass="70836">MAFQMGNPSPLGGSMGAVSNAQTQTGPDLEEIQTEALGFQAIAGESKLRLLPSPWPADSLPPPTASLLSIASKKALLAAAGPESVVIAGTDSVRQAFSASADGNIKPYTPQLTIPIGMRVSQVAFSADEDFLVLSAETGGGLAVYEVQALIQGNTQSTFQLPTNGAALRALVPNPTPETAELFAVVTTNGELLMANLKTRQFLNGSQGQVLKDGVSYVSWSTQGKQLVVGLGNGTLCQMTPKGEMKGEIPRPPALEGDQHVSSILWLENNVFLVAHTPSSFEAGQALATTYHVVTHQASKASAMMFQKLPEPCLPFEMSRLPHFQFMRRLKNFPPNISDAIVVASTASVDIGLVTRSKTPLSSDVSAEVSNVFTTTIMADDSRRAQLPMSEDMGDTSPIGVGFDLSSKDKVLRPLPKEEYDASPGPLPALMILNNEGILASWWIVYAESIRQGTSFPGLVAVGGTQTQQQPQAERQASSFANARAQTAPPFGQTTFGKPETKKPGSMFEGPLSQLANNALASPGPAFGATSTIGKPSSPWADGATICASTQSGSPAFSRPSFGSTTPMGATTQGTAFGTAGVIGARQSPWGKPSSSTPVATDSVSGQPSLGGGNISPFVGATTGNSFGSNTATSSQAPTSSGFASFASKPSGFLTTITSSNAESPFGKVTSGAFFDYGMEADT</sequence>
<evidence type="ECO:0000256" key="3">
    <source>
        <dbReference type="ARBA" id="ARBA00023242"/>
    </source>
</evidence>
<gene>
    <name evidence="6" type="ORF">ABVK25_000144</name>
</gene>
<dbReference type="SUPFAM" id="SSF117289">
    <property type="entry name" value="Nucleoporin domain"/>
    <property type="match status" value="1"/>
</dbReference>
<evidence type="ECO:0000259" key="5">
    <source>
        <dbReference type="Pfam" id="PF16755"/>
    </source>
</evidence>
<dbReference type="Gene3D" id="2.130.10.10">
    <property type="entry name" value="YVTN repeat-like/Quinoprotein amine dehydrogenase"/>
    <property type="match status" value="1"/>
</dbReference>